<comment type="caution">
    <text evidence="1">The sequence shown here is derived from an EMBL/GenBank/DDBJ whole genome shotgun (WGS) entry which is preliminary data.</text>
</comment>
<keyword evidence="2" id="KW-1185">Reference proteome</keyword>
<proteinExistence type="predicted"/>
<evidence type="ECO:0000313" key="2">
    <source>
        <dbReference type="Proteomes" id="UP001227268"/>
    </source>
</evidence>
<sequence length="180" mass="19974">MPQSAKPPSAMSMGQTTGSSFTSTFPSNAKKSAYTTDEPPRTSRRERSDKVPVRQLVSRLMWAHGDVSQPSSDTVDTMMDIVHDYIFDIMTPPQLIKPSPPYYNPQSQRFQAVTPSILHRRLQAPHHRKKLASLKEVVSRQKVEKQKKKTSTAKVSKTSAAAPGLGGLGMGFDDLDFLNM</sequence>
<dbReference type="Proteomes" id="UP001227268">
    <property type="component" value="Unassembled WGS sequence"/>
</dbReference>
<reference evidence="1" key="1">
    <citation type="submission" date="2023-04" db="EMBL/GenBank/DDBJ databases">
        <title>Draft Genome sequencing of Naganishia species isolated from polar environments using Oxford Nanopore Technology.</title>
        <authorList>
            <person name="Leo P."/>
            <person name="Venkateswaran K."/>
        </authorList>
    </citation>
    <scope>NUCLEOTIDE SEQUENCE</scope>
    <source>
        <strain evidence="1">MNA-CCFEE 5423</strain>
    </source>
</reference>
<protein>
    <submittedName>
        <fullName evidence="1">Uncharacterized protein</fullName>
    </submittedName>
</protein>
<dbReference type="EMBL" id="JASBWT010000036">
    <property type="protein sequence ID" value="KAJ9092664.1"/>
    <property type="molecule type" value="Genomic_DNA"/>
</dbReference>
<name>A0ACC2V001_9TREE</name>
<gene>
    <name evidence="1" type="ORF">QFC21_006728</name>
</gene>
<evidence type="ECO:0000313" key="1">
    <source>
        <dbReference type="EMBL" id="KAJ9092664.1"/>
    </source>
</evidence>
<accession>A0ACC2V001</accession>
<organism evidence="1 2">
    <name type="scientific">Naganishia friedmannii</name>
    <dbReference type="NCBI Taxonomy" id="89922"/>
    <lineage>
        <taxon>Eukaryota</taxon>
        <taxon>Fungi</taxon>
        <taxon>Dikarya</taxon>
        <taxon>Basidiomycota</taxon>
        <taxon>Agaricomycotina</taxon>
        <taxon>Tremellomycetes</taxon>
        <taxon>Filobasidiales</taxon>
        <taxon>Filobasidiaceae</taxon>
        <taxon>Naganishia</taxon>
    </lineage>
</organism>